<dbReference type="PANTHER" id="PTHR42718">
    <property type="entry name" value="MAJOR FACILITATOR SUPERFAMILY MULTIDRUG TRANSPORTER MFSC"/>
    <property type="match status" value="1"/>
</dbReference>
<accession>A0A6J7H0R4</accession>
<evidence type="ECO:0000256" key="5">
    <source>
        <dbReference type="ARBA" id="ARBA00022989"/>
    </source>
</evidence>
<keyword evidence="5 7" id="KW-1133">Transmembrane helix</keyword>
<dbReference type="Gene3D" id="1.20.1250.20">
    <property type="entry name" value="MFS general substrate transporter like domains"/>
    <property type="match status" value="1"/>
</dbReference>
<protein>
    <submittedName>
        <fullName evidence="9">Unannotated protein</fullName>
    </submittedName>
</protein>
<dbReference type="InterPro" id="IPR011701">
    <property type="entry name" value="MFS"/>
</dbReference>
<proteinExistence type="predicted"/>
<comment type="subcellular location">
    <subcellularLocation>
        <location evidence="1">Cell membrane</location>
        <topology evidence="1">Multi-pass membrane protein</topology>
    </subcellularLocation>
</comment>
<dbReference type="GO" id="GO:0022857">
    <property type="term" value="F:transmembrane transporter activity"/>
    <property type="evidence" value="ECO:0007669"/>
    <property type="project" value="InterPro"/>
</dbReference>
<feature type="transmembrane region" description="Helical" evidence="7">
    <location>
        <begin position="351"/>
        <end position="375"/>
    </location>
</feature>
<evidence type="ECO:0000259" key="8">
    <source>
        <dbReference type="PROSITE" id="PS50850"/>
    </source>
</evidence>
<dbReference type="EMBL" id="CAFBMH010000048">
    <property type="protein sequence ID" value="CAB4910263.1"/>
    <property type="molecule type" value="Genomic_DNA"/>
</dbReference>
<feature type="transmembrane region" description="Helical" evidence="7">
    <location>
        <begin position="67"/>
        <end position="87"/>
    </location>
</feature>
<keyword evidence="4 7" id="KW-0812">Transmembrane</keyword>
<evidence type="ECO:0000256" key="1">
    <source>
        <dbReference type="ARBA" id="ARBA00004651"/>
    </source>
</evidence>
<keyword evidence="3" id="KW-1003">Cell membrane</keyword>
<sequence>MFIAVAACSFQNSLSLSITNVAFPSLRNDFPAISQSTLSWVLNLYTIVAAATLIISGVLVERLGRKRMLLAGTAGFALASVLCAAAPNVSVLLVGRIVQATSSALVTPASVALIVREFPDSHRPTAVASWAAIGSVAASIGPTVGGVLVDWGGWRWAFLINLPGGILGLILAAIFVRESKDPEPRPLPDLLGALLIVLSVSLVVGGLVQSRNWGWNDTRVPLSITIGISLAVALVIRSMRHTSPILDTELFAHRSFALANVGTFIFGIGFFAVFFGYVLFLTDIWHYSTRSAGFLMTPLAICGAVLAPISGRVVRSHGPGLLLFPGGLLVAAGGLWLIVGADSTPDVGGVWLPALVLVGSGAGLVWPCLFAGLVIDIPRERYAVATGINQTIQRTSTALGVALAVTLLGTTRGAIGIGNFRRLFILSTVCGLATAALAPFVGMRNRSPGEDGF</sequence>
<gene>
    <name evidence="9" type="ORF">UFOPK3543_01451</name>
</gene>
<evidence type="ECO:0000256" key="4">
    <source>
        <dbReference type="ARBA" id="ARBA00022692"/>
    </source>
</evidence>
<feature type="transmembrane region" description="Helical" evidence="7">
    <location>
        <begin position="257"/>
        <end position="280"/>
    </location>
</feature>
<organism evidence="9">
    <name type="scientific">freshwater metagenome</name>
    <dbReference type="NCBI Taxonomy" id="449393"/>
    <lineage>
        <taxon>unclassified sequences</taxon>
        <taxon>metagenomes</taxon>
        <taxon>ecological metagenomes</taxon>
    </lineage>
</organism>
<dbReference type="InterPro" id="IPR005829">
    <property type="entry name" value="Sugar_transporter_CS"/>
</dbReference>
<feature type="transmembrane region" description="Helical" evidence="7">
    <location>
        <begin position="396"/>
        <end position="417"/>
    </location>
</feature>
<feature type="transmembrane region" description="Helical" evidence="7">
    <location>
        <begin position="187"/>
        <end position="208"/>
    </location>
</feature>
<dbReference type="InterPro" id="IPR020846">
    <property type="entry name" value="MFS_dom"/>
</dbReference>
<feature type="transmembrane region" description="Helical" evidence="7">
    <location>
        <begin position="321"/>
        <end position="339"/>
    </location>
</feature>
<feature type="transmembrane region" description="Helical" evidence="7">
    <location>
        <begin position="292"/>
        <end position="309"/>
    </location>
</feature>
<keyword evidence="2" id="KW-0813">Transport</keyword>
<dbReference type="PROSITE" id="PS00216">
    <property type="entry name" value="SUGAR_TRANSPORT_1"/>
    <property type="match status" value="1"/>
</dbReference>
<evidence type="ECO:0000256" key="2">
    <source>
        <dbReference type="ARBA" id="ARBA00022448"/>
    </source>
</evidence>
<evidence type="ECO:0000313" key="9">
    <source>
        <dbReference type="EMBL" id="CAB4910263.1"/>
    </source>
</evidence>
<dbReference type="SUPFAM" id="SSF103473">
    <property type="entry name" value="MFS general substrate transporter"/>
    <property type="match status" value="1"/>
</dbReference>
<dbReference type="InterPro" id="IPR036259">
    <property type="entry name" value="MFS_trans_sf"/>
</dbReference>
<reference evidence="9" key="1">
    <citation type="submission" date="2020-05" db="EMBL/GenBank/DDBJ databases">
        <authorList>
            <person name="Chiriac C."/>
            <person name="Salcher M."/>
            <person name="Ghai R."/>
            <person name="Kavagutti S V."/>
        </authorList>
    </citation>
    <scope>NUCLEOTIDE SEQUENCE</scope>
</reference>
<dbReference type="AlphaFoldDB" id="A0A6J7H0R4"/>
<dbReference type="PANTHER" id="PTHR42718:SF48">
    <property type="entry name" value="CONSERVED TWO-DOMAIN MEMBRANE PROTEIN-RELATED"/>
    <property type="match status" value="1"/>
</dbReference>
<feature type="transmembrane region" description="Helical" evidence="7">
    <location>
        <begin position="220"/>
        <end position="236"/>
    </location>
</feature>
<dbReference type="GO" id="GO:0005886">
    <property type="term" value="C:plasma membrane"/>
    <property type="evidence" value="ECO:0007669"/>
    <property type="project" value="UniProtKB-SubCell"/>
</dbReference>
<dbReference type="NCBIfam" id="TIGR00711">
    <property type="entry name" value="efflux_EmrB"/>
    <property type="match status" value="1"/>
</dbReference>
<feature type="transmembrane region" description="Helical" evidence="7">
    <location>
        <begin position="127"/>
        <end position="148"/>
    </location>
</feature>
<feature type="transmembrane region" description="Helical" evidence="7">
    <location>
        <begin position="154"/>
        <end position="175"/>
    </location>
</feature>
<dbReference type="Gene3D" id="1.20.1720.10">
    <property type="entry name" value="Multidrug resistance protein D"/>
    <property type="match status" value="1"/>
</dbReference>
<feature type="transmembrane region" description="Helical" evidence="7">
    <location>
        <begin position="93"/>
        <end position="115"/>
    </location>
</feature>
<name>A0A6J7H0R4_9ZZZZ</name>
<keyword evidence="6 7" id="KW-0472">Membrane</keyword>
<feature type="transmembrane region" description="Helical" evidence="7">
    <location>
        <begin position="39"/>
        <end position="60"/>
    </location>
</feature>
<feature type="transmembrane region" description="Helical" evidence="7">
    <location>
        <begin position="423"/>
        <end position="443"/>
    </location>
</feature>
<dbReference type="Pfam" id="PF07690">
    <property type="entry name" value="MFS_1"/>
    <property type="match status" value="1"/>
</dbReference>
<dbReference type="CDD" id="cd17321">
    <property type="entry name" value="MFS_MMR_MDR_like"/>
    <property type="match status" value="1"/>
</dbReference>
<dbReference type="PROSITE" id="PS50850">
    <property type="entry name" value="MFS"/>
    <property type="match status" value="1"/>
</dbReference>
<evidence type="ECO:0000256" key="6">
    <source>
        <dbReference type="ARBA" id="ARBA00023136"/>
    </source>
</evidence>
<evidence type="ECO:0000256" key="7">
    <source>
        <dbReference type="SAM" id="Phobius"/>
    </source>
</evidence>
<dbReference type="InterPro" id="IPR004638">
    <property type="entry name" value="EmrB-like"/>
</dbReference>
<feature type="domain" description="Major facilitator superfamily (MFS) profile" evidence="8">
    <location>
        <begin position="1"/>
        <end position="446"/>
    </location>
</feature>
<evidence type="ECO:0000256" key="3">
    <source>
        <dbReference type="ARBA" id="ARBA00022475"/>
    </source>
</evidence>